<sequence>MYRLVDHRSQRNFCRFEMNKLACRRRDFLLNVDDWIQLTLEEYRNSDEIRWRERMIVNCILRALRSETITIPSLPKFTTTPKTTHRTRKP</sequence>
<gene>
    <name evidence="1" type="ORF">ANCCAN_10722</name>
</gene>
<evidence type="ECO:0000313" key="2">
    <source>
        <dbReference type="Proteomes" id="UP000252519"/>
    </source>
</evidence>
<dbReference type="AlphaFoldDB" id="A0A368GKA6"/>
<feature type="non-terminal residue" evidence="1">
    <location>
        <position position="90"/>
    </location>
</feature>
<dbReference type="OrthoDB" id="10548491at2759"/>
<reference evidence="1 2" key="1">
    <citation type="submission" date="2014-10" db="EMBL/GenBank/DDBJ databases">
        <title>Draft genome of the hookworm Ancylostoma caninum.</title>
        <authorList>
            <person name="Mitreva M."/>
        </authorList>
    </citation>
    <scope>NUCLEOTIDE SEQUENCE [LARGE SCALE GENOMIC DNA]</scope>
    <source>
        <strain evidence="1 2">Baltimore</strain>
    </source>
</reference>
<dbReference type="EMBL" id="JOJR01000162">
    <property type="protein sequence ID" value="RCN43307.1"/>
    <property type="molecule type" value="Genomic_DNA"/>
</dbReference>
<keyword evidence="2" id="KW-1185">Reference proteome</keyword>
<evidence type="ECO:0000313" key="1">
    <source>
        <dbReference type="EMBL" id="RCN43307.1"/>
    </source>
</evidence>
<comment type="caution">
    <text evidence="1">The sequence shown here is derived from an EMBL/GenBank/DDBJ whole genome shotgun (WGS) entry which is preliminary data.</text>
</comment>
<organism evidence="1 2">
    <name type="scientific">Ancylostoma caninum</name>
    <name type="common">Dog hookworm</name>
    <dbReference type="NCBI Taxonomy" id="29170"/>
    <lineage>
        <taxon>Eukaryota</taxon>
        <taxon>Metazoa</taxon>
        <taxon>Ecdysozoa</taxon>
        <taxon>Nematoda</taxon>
        <taxon>Chromadorea</taxon>
        <taxon>Rhabditida</taxon>
        <taxon>Rhabditina</taxon>
        <taxon>Rhabditomorpha</taxon>
        <taxon>Strongyloidea</taxon>
        <taxon>Ancylostomatidae</taxon>
        <taxon>Ancylostomatinae</taxon>
        <taxon>Ancylostoma</taxon>
    </lineage>
</organism>
<name>A0A368GKA6_ANCCA</name>
<accession>A0A368GKA6</accession>
<proteinExistence type="predicted"/>
<dbReference type="Proteomes" id="UP000252519">
    <property type="component" value="Unassembled WGS sequence"/>
</dbReference>
<protein>
    <submittedName>
        <fullName evidence="1">Uncharacterized protein</fullName>
    </submittedName>
</protein>